<evidence type="ECO:0000313" key="2">
    <source>
        <dbReference type="EMBL" id="SOU40978.1"/>
    </source>
</evidence>
<evidence type="ECO:0000313" key="1">
    <source>
        <dbReference type="EMBL" id="MBE0383320.1"/>
    </source>
</evidence>
<keyword evidence="4" id="KW-1185">Reference proteome</keyword>
<accession>A0A2K4X9H8</accession>
<dbReference type="EMBL" id="LT965928">
    <property type="protein sequence ID" value="SOU40978.1"/>
    <property type="molecule type" value="Genomic_DNA"/>
</dbReference>
<dbReference type="EMBL" id="AQGW01000020">
    <property type="protein sequence ID" value="MBE0383320.1"/>
    <property type="molecule type" value="Genomic_DNA"/>
</dbReference>
<dbReference type="AlphaFoldDB" id="A0A2K4X9H8"/>
<evidence type="ECO:0000313" key="4">
    <source>
        <dbReference type="Proteomes" id="UP000615003"/>
    </source>
</evidence>
<reference evidence="1 4" key="1">
    <citation type="submission" date="2015-06" db="EMBL/GenBank/DDBJ databases">
        <title>Genome sequence of Pseudoalteromonas carrageenovora.</title>
        <authorList>
            <person name="Xie B.-B."/>
            <person name="Rong J.-C."/>
            <person name="Qin Q.-L."/>
            <person name="Zhang Y.-Z."/>
        </authorList>
    </citation>
    <scope>NUCLEOTIDE SEQUENCE [LARGE SCALE GENOMIC DNA]</scope>
    <source>
        <strain evidence="1 4">IAM 12662</strain>
    </source>
</reference>
<evidence type="ECO:0000313" key="3">
    <source>
        <dbReference type="Proteomes" id="UP000238288"/>
    </source>
</evidence>
<name>A0A2K4X9H8_PSEVC</name>
<reference evidence="2 3" key="2">
    <citation type="submission" date="2017-11" db="EMBL/GenBank/DDBJ databases">
        <authorList>
            <person name="Han C.G."/>
        </authorList>
    </citation>
    <scope>NUCLEOTIDE SEQUENCE [LARGE SCALE GENOMIC DNA]</scope>
    <source>
        <strain evidence="3">ATCC 43555</strain>
        <strain evidence="2">ATCC43555</strain>
    </source>
</reference>
<gene>
    <name evidence="2" type="ORF">PCAR9_A30143</name>
    <name evidence="1" type="ORF">PCARR_a1642</name>
</gene>
<dbReference type="OrthoDB" id="7065127at2"/>
<dbReference type="RefSeq" id="WP_104642697.1">
    <property type="nucleotide sequence ID" value="NZ_AQGW01000020.1"/>
</dbReference>
<organism evidence="2 3">
    <name type="scientific">Pseudoalteromonas carrageenovora IAM 12662</name>
    <dbReference type="NCBI Taxonomy" id="1314868"/>
    <lineage>
        <taxon>Bacteria</taxon>
        <taxon>Pseudomonadati</taxon>
        <taxon>Pseudomonadota</taxon>
        <taxon>Gammaproteobacteria</taxon>
        <taxon>Alteromonadales</taxon>
        <taxon>Pseudoalteromonadaceae</taxon>
        <taxon>Pseudoalteromonas</taxon>
    </lineage>
</organism>
<dbReference type="GeneID" id="93663634"/>
<sequence length="229" mass="26997">MNNEKYLVDRKFETIFRDALFFTELAHNSLDDHYKEGRYARTAILNLSIIPEVIANCLIEKLNLPKSIFKEIDKFNPLSKIDYFLWSHNGSSTEKGRQEVQLIMELQSIRNSMVHPKAKKTEWVNVNESMREADFGDTKLLKIPFSIDEWKGDDPFIVLRSVMAFLDYLFREKCNFSDQETLHLLLNTSEVSVESNSYYSIDPEWIDYQKRWSLRMSFLGVDCKVEKNI</sequence>
<proteinExistence type="predicted"/>
<dbReference type="Proteomes" id="UP000615003">
    <property type="component" value="Unassembled WGS sequence"/>
</dbReference>
<protein>
    <submittedName>
        <fullName evidence="2">Uncharacterized protein</fullName>
    </submittedName>
</protein>
<dbReference type="Proteomes" id="UP000238288">
    <property type="component" value="Chromosome PCAR9a"/>
</dbReference>